<sequence>MIKIDDADRKILNCIQQDPDITMRELGDIVGMSHSPCWRRLQRLKDLGIVGDKTFTIDPEAVGYEIRVLCFVRIAEHKRDRLQKFEDAVQAVPEILQCYSLSGDHDYVLQVIARSVRDYEETVKNALVQLPNVQSISTSFTLKAVKDSRLVPV</sequence>
<dbReference type="Gene3D" id="3.30.70.920">
    <property type="match status" value="1"/>
</dbReference>
<dbReference type="OrthoDB" id="9803143at2"/>
<dbReference type="Gene3D" id="1.10.10.10">
    <property type="entry name" value="Winged helix-like DNA-binding domain superfamily/Winged helix DNA-binding domain"/>
    <property type="match status" value="1"/>
</dbReference>
<dbReference type="InterPro" id="IPR000485">
    <property type="entry name" value="AsnC-type_HTH_dom"/>
</dbReference>
<gene>
    <name evidence="5" type="ORF">EDD53_0008</name>
</gene>
<dbReference type="InterPro" id="IPR011008">
    <property type="entry name" value="Dimeric_a/b-barrel"/>
</dbReference>
<dbReference type="Proteomes" id="UP000269689">
    <property type="component" value="Unassembled WGS sequence"/>
</dbReference>
<organism evidence="5 6">
    <name type="scientific">Pacificibacter maritimus</name>
    <dbReference type="NCBI Taxonomy" id="762213"/>
    <lineage>
        <taxon>Bacteria</taxon>
        <taxon>Pseudomonadati</taxon>
        <taxon>Pseudomonadota</taxon>
        <taxon>Alphaproteobacteria</taxon>
        <taxon>Rhodobacterales</taxon>
        <taxon>Roseobacteraceae</taxon>
        <taxon>Pacificibacter</taxon>
    </lineage>
</organism>
<dbReference type="GO" id="GO:0043565">
    <property type="term" value="F:sequence-specific DNA binding"/>
    <property type="evidence" value="ECO:0007669"/>
    <property type="project" value="InterPro"/>
</dbReference>
<dbReference type="PRINTS" id="PR00033">
    <property type="entry name" value="HTHASNC"/>
</dbReference>
<comment type="caution">
    <text evidence="5">The sequence shown here is derived from an EMBL/GenBank/DDBJ whole genome shotgun (WGS) entry which is preliminary data.</text>
</comment>
<evidence type="ECO:0000256" key="3">
    <source>
        <dbReference type="ARBA" id="ARBA00023163"/>
    </source>
</evidence>
<dbReference type="SUPFAM" id="SSF46785">
    <property type="entry name" value="Winged helix' DNA-binding domain"/>
    <property type="match status" value="1"/>
</dbReference>
<dbReference type="InterPro" id="IPR036390">
    <property type="entry name" value="WH_DNA-bd_sf"/>
</dbReference>
<dbReference type="GO" id="GO:0043200">
    <property type="term" value="P:response to amino acid"/>
    <property type="evidence" value="ECO:0007669"/>
    <property type="project" value="TreeGrafter"/>
</dbReference>
<feature type="domain" description="HTH asnC-type" evidence="4">
    <location>
        <begin position="4"/>
        <end position="65"/>
    </location>
</feature>
<dbReference type="Pfam" id="PF13412">
    <property type="entry name" value="HTH_24"/>
    <property type="match status" value="1"/>
</dbReference>
<dbReference type="Pfam" id="PF01037">
    <property type="entry name" value="AsnC_trans_reg"/>
    <property type="match status" value="1"/>
</dbReference>
<keyword evidence="3" id="KW-0804">Transcription</keyword>
<dbReference type="SMART" id="SM00344">
    <property type="entry name" value="HTH_ASNC"/>
    <property type="match status" value="1"/>
</dbReference>
<dbReference type="InterPro" id="IPR019887">
    <property type="entry name" value="Tscrpt_reg_AsnC/Lrp_C"/>
</dbReference>
<dbReference type="PANTHER" id="PTHR30154:SF34">
    <property type="entry name" value="TRANSCRIPTIONAL REGULATOR AZLB"/>
    <property type="match status" value="1"/>
</dbReference>
<dbReference type="InterPro" id="IPR019888">
    <property type="entry name" value="Tscrpt_reg_AsnC-like"/>
</dbReference>
<dbReference type="EMBL" id="RKQK01000001">
    <property type="protein sequence ID" value="RPE70899.1"/>
    <property type="molecule type" value="Genomic_DNA"/>
</dbReference>
<dbReference type="PROSITE" id="PS00519">
    <property type="entry name" value="HTH_ASNC_1"/>
    <property type="match status" value="1"/>
</dbReference>
<keyword evidence="1" id="KW-0805">Transcription regulation</keyword>
<protein>
    <submittedName>
        <fullName evidence="5">Lrp/AsnC family transcriptional regulator</fullName>
    </submittedName>
</protein>
<keyword evidence="6" id="KW-1185">Reference proteome</keyword>
<evidence type="ECO:0000256" key="1">
    <source>
        <dbReference type="ARBA" id="ARBA00023015"/>
    </source>
</evidence>
<dbReference type="GO" id="GO:0006355">
    <property type="term" value="P:regulation of DNA-templated transcription"/>
    <property type="evidence" value="ECO:0007669"/>
    <property type="project" value="UniProtKB-ARBA"/>
</dbReference>
<evidence type="ECO:0000256" key="2">
    <source>
        <dbReference type="ARBA" id="ARBA00023125"/>
    </source>
</evidence>
<dbReference type="InterPro" id="IPR036388">
    <property type="entry name" value="WH-like_DNA-bd_sf"/>
</dbReference>
<name>A0A3N4UTT7_9RHOB</name>
<dbReference type="PANTHER" id="PTHR30154">
    <property type="entry name" value="LEUCINE-RESPONSIVE REGULATORY PROTEIN"/>
    <property type="match status" value="1"/>
</dbReference>
<dbReference type="InterPro" id="IPR019885">
    <property type="entry name" value="Tscrpt_reg_HTH_AsnC-type_CS"/>
</dbReference>
<keyword evidence="2" id="KW-0238">DNA-binding</keyword>
<evidence type="ECO:0000259" key="4">
    <source>
        <dbReference type="PROSITE" id="PS50956"/>
    </source>
</evidence>
<reference evidence="5 6" key="1">
    <citation type="submission" date="2018-11" db="EMBL/GenBank/DDBJ databases">
        <title>Genomic Encyclopedia of Type Strains, Phase IV (KMG-IV): sequencing the most valuable type-strain genomes for metagenomic binning, comparative biology and taxonomic classification.</title>
        <authorList>
            <person name="Goeker M."/>
        </authorList>
    </citation>
    <scope>NUCLEOTIDE SEQUENCE [LARGE SCALE GENOMIC DNA]</scope>
    <source>
        <strain evidence="5 6">DSM 104731</strain>
    </source>
</reference>
<proteinExistence type="predicted"/>
<evidence type="ECO:0000313" key="5">
    <source>
        <dbReference type="EMBL" id="RPE70899.1"/>
    </source>
</evidence>
<accession>A0A3N4UTT7</accession>
<dbReference type="PROSITE" id="PS50956">
    <property type="entry name" value="HTH_ASNC_2"/>
    <property type="match status" value="1"/>
</dbReference>
<dbReference type="AlphaFoldDB" id="A0A3N4UTT7"/>
<evidence type="ECO:0000313" key="6">
    <source>
        <dbReference type="Proteomes" id="UP000269689"/>
    </source>
</evidence>
<dbReference type="InterPro" id="IPR011991">
    <property type="entry name" value="ArsR-like_HTH"/>
</dbReference>
<dbReference type="SUPFAM" id="SSF54909">
    <property type="entry name" value="Dimeric alpha+beta barrel"/>
    <property type="match status" value="1"/>
</dbReference>
<dbReference type="CDD" id="cd00090">
    <property type="entry name" value="HTH_ARSR"/>
    <property type="match status" value="1"/>
</dbReference>
<dbReference type="GO" id="GO:0005829">
    <property type="term" value="C:cytosol"/>
    <property type="evidence" value="ECO:0007669"/>
    <property type="project" value="TreeGrafter"/>
</dbReference>
<dbReference type="RefSeq" id="WP_123791167.1">
    <property type="nucleotide sequence ID" value="NZ_RKQK01000001.1"/>
</dbReference>